<comment type="caution">
    <text evidence="1">The sequence shown here is derived from an EMBL/GenBank/DDBJ whole genome shotgun (WGS) entry which is preliminary data.</text>
</comment>
<evidence type="ECO:0000313" key="1">
    <source>
        <dbReference type="EMBL" id="TWU21040.1"/>
    </source>
</evidence>
<reference evidence="1 2" key="1">
    <citation type="submission" date="2019-02" db="EMBL/GenBank/DDBJ databases">
        <title>Deep-cultivation of Planctomycetes and their phenomic and genomic characterization uncovers novel biology.</title>
        <authorList>
            <person name="Wiegand S."/>
            <person name="Jogler M."/>
            <person name="Boedeker C."/>
            <person name="Pinto D."/>
            <person name="Vollmers J."/>
            <person name="Rivas-Marin E."/>
            <person name="Kohn T."/>
            <person name="Peeters S.H."/>
            <person name="Heuer A."/>
            <person name="Rast P."/>
            <person name="Oberbeckmann S."/>
            <person name="Bunk B."/>
            <person name="Jeske O."/>
            <person name="Meyerdierks A."/>
            <person name="Storesund J.E."/>
            <person name="Kallscheuer N."/>
            <person name="Luecker S."/>
            <person name="Lage O.M."/>
            <person name="Pohl T."/>
            <person name="Merkel B.J."/>
            <person name="Hornburger P."/>
            <person name="Mueller R.-W."/>
            <person name="Bruemmer F."/>
            <person name="Labrenz M."/>
            <person name="Spormann A.M."/>
            <person name="Op Den Camp H."/>
            <person name="Overmann J."/>
            <person name="Amann R."/>
            <person name="Jetten M.S.M."/>
            <person name="Mascher T."/>
            <person name="Medema M.H."/>
            <person name="Devos D.P."/>
            <person name="Kaster A.-K."/>
            <person name="Ovreas L."/>
            <person name="Rohde M."/>
            <person name="Galperin M.Y."/>
            <person name="Jogler C."/>
        </authorList>
    </citation>
    <scope>NUCLEOTIDE SEQUENCE [LARGE SCALE GENOMIC DNA]</scope>
    <source>
        <strain evidence="1 2">Pla52o</strain>
    </source>
</reference>
<dbReference type="AlphaFoldDB" id="A0A5C6C8X8"/>
<dbReference type="Proteomes" id="UP000316304">
    <property type="component" value="Unassembled WGS sequence"/>
</dbReference>
<gene>
    <name evidence="1" type="ORF">Pla52o_40720</name>
</gene>
<organism evidence="1 2">
    <name type="scientific">Novipirellula galeiformis</name>
    <dbReference type="NCBI Taxonomy" id="2528004"/>
    <lineage>
        <taxon>Bacteria</taxon>
        <taxon>Pseudomonadati</taxon>
        <taxon>Planctomycetota</taxon>
        <taxon>Planctomycetia</taxon>
        <taxon>Pirellulales</taxon>
        <taxon>Pirellulaceae</taxon>
        <taxon>Novipirellula</taxon>
    </lineage>
</organism>
<accession>A0A5C6C8X8</accession>
<protein>
    <recommendedName>
        <fullName evidence="3">Glycoside hydrolase family 38 N-terminal domain-containing protein</fullName>
    </recommendedName>
</protein>
<evidence type="ECO:0000313" key="2">
    <source>
        <dbReference type="Proteomes" id="UP000316304"/>
    </source>
</evidence>
<proteinExistence type="predicted"/>
<name>A0A5C6C8X8_9BACT</name>
<dbReference type="EMBL" id="SJPT01000007">
    <property type="protein sequence ID" value="TWU21040.1"/>
    <property type="molecule type" value="Genomic_DNA"/>
</dbReference>
<keyword evidence="2" id="KW-1185">Reference proteome</keyword>
<sequence length="957" mass="102785">MASIDECCILIPVSTLEDFPKDASDDDARSLLAAWTVLWHPRLVAASQQTPTWYRADGPPELERGSRVITVPTPSLAELPDGFEAKCRENASIQWISGADRNEMLQSLGLLESASSLQTEHRTISAEDFFALGYAMLQTQIMTRRLRYTSNLDEIHFQTKLVSAADAFVADDAEACAAALHDCFDALAQERDHYFSSDPHLVDLTLISKSTLEAFFETLKTNGGDGAADSHPASQSEASNGVLGTPCNVLIDAPMAAAIASASEENRSLLRNRLDNASLGWAGGGLGGDVSLETMTYSDTENAIANAFDETASLIGSRPPVYARYSGTTPSDMTKVIASLGVDGMISIDFENGTGYGDEAKVLRQSGGLEVHALTAKPIDASGDSAFLALGPRLGEAIDSGEIATGLLVHWPGYQSDSYRDVRRVASWSLVLGRFWNLADYFRTGEQPYHHDSSSAAASGAEMALVSQVADGQSDSLSRIVKQTQQSIAKQNEANLKAMIALASGSATNVDSHAASPAGDPAVVHAIGLKASQSRSNVCLINSTPCPLRYTVTMDGNPAKEEHIYATHGCGNQSIVTVDVPAFGFSVARNESSKLANGRSLGRRIREALRTGVKPCADEGVLQNAFFEVVIDPQSGGIKGAYSGTSRGNRFSMRLVAVAGTGKKSSVNESSMTCDQMTTMVAKGERGVIRTSGHLSDPQGAKVGAYEIDYQIERGSRMLHVSGKLDVLTKLVGNPWQHYFAARSAVASEAVSYRVIMRDKMHRTSSRRIVAPLGILMDESERHTLVASAGLAYHRRVEDRFLDTLLQVQGETQHEFSLHYGFDVPSPLLAARSVLSVPTELSVQRVESAASRGWLIHAAPNTILVADVQCVQDSQGRLLGIVRLVQTRSQPCNATVRFCRGVSQAVKLRERVAVDADALHKQLAAHAEAPGLEFTHDLVKIAVAGHEVVDVLIQFDA</sequence>
<dbReference type="RefSeq" id="WP_146596168.1">
    <property type="nucleotide sequence ID" value="NZ_SJPT01000007.1"/>
</dbReference>
<evidence type="ECO:0008006" key="3">
    <source>
        <dbReference type="Google" id="ProtNLM"/>
    </source>
</evidence>
<dbReference type="OrthoDB" id="222074at2"/>